<dbReference type="GO" id="GO:0000922">
    <property type="term" value="C:spindle pole"/>
    <property type="evidence" value="ECO:0007669"/>
    <property type="project" value="TreeGrafter"/>
</dbReference>
<dbReference type="PANTHER" id="PTHR46657:SF1">
    <property type="entry name" value="CENTROSOMAL PROTEIN OF 128 KDA"/>
    <property type="match status" value="1"/>
</dbReference>
<dbReference type="InterPro" id="IPR026652">
    <property type="entry name" value="CEP128"/>
</dbReference>
<keyword evidence="3" id="KW-1185">Reference proteome</keyword>
<dbReference type="OrthoDB" id="10046318at2759"/>
<evidence type="ECO:0000313" key="3">
    <source>
        <dbReference type="Proteomes" id="UP000700334"/>
    </source>
</evidence>
<dbReference type="EMBL" id="JAGFMF010011747">
    <property type="protein sequence ID" value="KAG8514381.1"/>
    <property type="molecule type" value="Genomic_DNA"/>
</dbReference>
<gene>
    <name evidence="2" type="ORF">J0S82_003257</name>
</gene>
<feature type="region of interest" description="Disordered" evidence="1">
    <location>
        <begin position="80"/>
        <end position="129"/>
    </location>
</feature>
<dbReference type="AlphaFoldDB" id="A0A8J6A7G9"/>
<protein>
    <submittedName>
        <fullName evidence="2">Centrosomal protein of 128 kDa</fullName>
    </submittedName>
</protein>
<evidence type="ECO:0000313" key="2">
    <source>
        <dbReference type="EMBL" id="KAG8514381.1"/>
    </source>
</evidence>
<reference evidence="2" key="1">
    <citation type="journal article" date="2021" name="Evol. Appl.">
        <title>The genome of the Pyrenean desman and the effects of bottlenecks and inbreeding on the genomic landscape of an endangered species.</title>
        <authorList>
            <person name="Escoda L."/>
            <person name="Castresana J."/>
        </authorList>
    </citation>
    <scope>NUCLEOTIDE SEQUENCE</scope>
    <source>
        <strain evidence="2">IBE-C5619</strain>
    </source>
</reference>
<feature type="compositionally biased region" description="Basic and acidic residues" evidence="1">
    <location>
        <begin position="117"/>
        <end position="129"/>
    </location>
</feature>
<dbReference type="GO" id="GO:0005814">
    <property type="term" value="C:centriole"/>
    <property type="evidence" value="ECO:0007669"/>
    <property type="project" value="TreeGrafter"/>
</dbReference>
<accession>A0A8J6A7G9</accession>
<evidence type="ECO:0000256" key="1">
    <source>
        <dbReference type="SAM" id="MobiDB-lite"/>
    </source>
</evidence>
<feature type="compositionally biased region" description="Polar residues" evidence="1">
    <location>
        <begin position="80"/>
        <end position="93"/>
    </location>
</feature>
<dbReference type="PANTHER" id="PTHR46657">
    <property type="entry name" value="CENTROSOMAL PROTEIN OF 128 KDA"/>
    <property type="match status" value="1"/>
</dbReference>
<proteinExistence type="predicted"/>
<organism evidence="2 3">
    <name type="scientific">Galemys pyrenaicus</name>
    <name type="common">Iberian desman</name>
    <name type="synonym">Pyrenean desman</name>
    <dbReference type="NCBI Taxonomy" id="202257"/>
    <lineage>
        <taxon>Eukaryota</taxon>
        <taxon>Metazoa</taxon>
        <taxon>Chordata</taxon>
        <taxon>Craniata</taxon>
        <taxon>Vertebrata</taxon>
        <taxon>Euteleostomi</taxon>
        <taxon>Mammalia</taxon>
        <taxon>Eutheria</taxon>
        <taxon>Laurasiatheria</taxon>
        <taxon>Eulipotyphla</taxon>
        <taxon>Talpidae</taxon>
        <taxon>Galemys</taxon>
    </lineage>
</organism>
<comment type="caution">
    <text evidence="2">The sequence shown here is derived from an EMBL/GenBank/DDBJ whole genome shotgun (WGS) entry which is preliminary data.</text>
</comment>
<feature type="non-terminal residue" evidence="2">
    <location>
        <position position="129"/>
    </location>
</feature>
<sequence length="129" mass="14936">STRVALDHLESVPEKLSLLEDFRDFRDPYSFSERMDGRSPNHSVHREPLQQHRDGTKYRVKSLKGDRSFAESCHVRGFNHSSSWQDQAFSQRSFGPDSLLNKEDDTSLPMDGRSPLSKKEEHESKKSKM</sequence>
<dbReference type="Proteomes" id="UP000700334">
    <property type="component" value="Unassembled WGS sequence"/>
</dbReference>
<feature type="region of interest" description="Disordered" evidence="1">
    <location>
        <begin position="30"/>
        <end position="56"/>
    </location>
</feature>
<name>A0A8J6A7G9_GALPY</name>